<dbReference type="EMBL" id="OIVN01001141">
    <property type="protein sequence ID" value="SPC90358.1"/>
    <property type="molecule type" value="Genomic_DNA"/>
</dbReference>
<sequence length="233" mass="27106">MEESANREIQLAGASINNEDQNTQKEANTSGGNENKNEQLIIEIREMFKRPEIQASPQYRIQKVPYDIRKWNEEAYTPQVISIGPFHRENTRLKSMKEHKERYFKSFIQRSRINLEDVVSTIRELEENIRGCYVETIELKSDEFVKMILVDACFILELFRSIRSTSKSISKSISESSTSDDPMMLKPMAHTIMLDLLLLENQLPFFVIEKIYHLAFPFLSNAIPSSHKPPSFN</sequence>
<feature type="compositionally biased region" description="Polar residues" evidence="1">
    <location>
        <begin position="15"/>
        <end position="34"/>
    </location>
</feature>
<reference evidence="2" key="1">
    <citation type="submission" date="2018-02" db="EMBL/GenBank/DDBJ databases">
        <authorList>
            <person name="Cohen D.B."/>
            <person name="Kent A.D."/>
        </authorList>
    </citation>
    <scope>NUCLEOTIDE SEQUENCE</scope>
</reference>
<gene>
    <name evidence="2" type="ORF">FSB_LOCUS18240</name>
</gene>
<dbReference type="Pfam" id="PF03140">
    <property type="entry name" value="DUF247"/>
    <property type="match status" value="1"/>
</dbReference>
<dbReference type="PANTHER" id="PTHR31170">
    <property type="entry name" value="BNAC04G53230D PROTEIN"/>
    <property type="match status" value="1"/>
</dbReference>
<evidence type="ECO:0000313" key="2">
    <source>
        <dbReference type="EMBL" id="SPC90358.1"/>
    </source>
</evidence>
<dbReference type="InterPro" id="IPR004158">
    <property type="entry name" value="DUF247_pln"/>
</dbReference>
<name>A0A2N9FT20_FAGSY</name>
<dbReference type="PANTHER" id="PTHR31170:SF9">
    <property type="entry name" value="PROTEIN, PUTATIVE (DUF247)-RELATED"/>
    <property type="match status" value="1"/>
</dbReference>
<dbReference type="AlphaFoldDB" id="A0A2N9FT20"/>
<evidence type="ECO:0000256" key="1">
    <source>
        <dbReference type="SAM" id="MobiDB-lite"/>
    </source>
</evidence>
<accession>A0A2N9FT20</accession>
<feature type="region of interest" description="Disordered" evidence="1">
    <location>
        <begin position="1"/>
        <end position="37"/>
    </location>
</feature>
<protein>
    <submittedName>
        <fullName evidence="2">Uncharacterized protein</fullName>
    </submittedName>
</protein>
<organism evidence="2">
    <name type="scientific">Fagus sylvatica</name>
    <name type="common">Beechnut</name>
    <dbReference type="NCBI Taxonomy" id="28930"/>
    <lineage>
        <taxon>Eukaryota</taxon>
        <taxon>Viridiplantae</taxon>
        <taxon>Streptophyta</taxon>
        <taxon>Embryophyta</taxon>
        <taxon>Tracheophyta</taxon>
        <taxon>Spermatophyta</taxon>
        <taxon>Magnoliopsida</taxon>
        <taxon>eudicotyledons</taxon>
        <taxon>Gunneridae</taxon>
        <taxon>Pentapetalae</taxon>
        <taxon>rosids</taxon>
        <taxon>fabids</taxon>
        <taxon>Fagales</taxon>
        <taxon>Fagaceae</taxon>
        <taxon>Fagus</taxon>
    </lineage>
</organism>
<proteinExistence type="predicted"/>